<dbReference type="STRING" id="57704.SAMN04489793_3070"/>
<dbReference type="RefSeq" id="WP_139286188.1">
    <property type="nucleotide sequence ID" value="NZ_FNSA01000003.1"/>
</dbReference>
<keyword evidence="2" id="KW-1185">Reference proteome</keyword>
<organism evidence="1 2">
    <name type="scientific">Tsukamurella tyrosinosolvens</name>
    <dbReference type="NCBI Taxonomy" id="57704"/>
    <lineage>
        <taxon>Bacteria</taxon>
        <taxon>Bacillati</taxon>
        <taxon>Actinomycetota</taxon>
        <taxon>Actinomycetes</taxon>
        <taxon>Mycobacteriales</taxon>
        <taxon>Tsukamurellaceae</taxon>
        <taxon>Tsukamurella</taxon>
    </lineage>
</organism>
<dbReference type="Proteomes" id="UP000182241">
    <property type="component" value="Unassembled WGS sequence"/>
</dbReference>
<dbReference type="AlphaFoldDB" id="A0A1H4UX36"/>
<reference evidence="2" key="1">
    <citation type="submission" date="2016-10" db="EMBL/GenBank/DDBJ databases">
        <authorList>
            <person name="Varghese N."/>
            <person name="Submissions S."/>
        </authorList>
    </citation>
    <scope>NUCLEOTIDE SEQUENCE [LARGE SCALE GENOMIC DNA]</scope>
    <source>
        <strain evidence="2">DSM 44234</strain>
    </source>
</reference>
<sequence>MSPRSFLTPPSPLGVREDLAGAVPLSREALERLVVRRQDERASFGARVVELNRTAAYKVAEPLADELDAATGRISFATNDGDRHLMPADDACTASAAVARLLPQAVPAAEMPRAAEPVLHFLAQATRCVSVEEAVGRAVWARYLWSARGEADVARRAVRSDFELLVSTPLVLSFVTRAGKVVDGDIVTDLPRYLQAHIGTLLERSGTDLEPAWSSLPTTPREEHERGRPVLAGAFTPRWELFSSGEPFARFDSGFGVAKGGVGAPEECAVSLLAYSIESLLAGNPSREVVAVAGALLEHVRGARELFVGSRQTLVDRVELMWSLAEALELAEAIPDDPEIIEGIPFQQPIDPNQIELFEVAA</sequence>
<evidence type="ECO:0000313" key="1">
    <source>
        <dbReference type="EMBL" id="SEC73379.1"/>
    </source>
</evidence>
<name>A0A1H4UX36_TSUTY</name>
<evidence type="ECO:0000313" key="2">
    <source>
        <dbReference type="Proteomes" id="UP000182241"/>
    </source>
</evidence>
<accession>A0A1H4UX36</accession>
<dbReference type="EMBL" id="FNSA01000003">
    <property type="protein sequence ID" value="SEC73379.1"/>
    <property type="molecule type" value="Genomic_DNA"/>
</dbReference>
<gene>
    <name evidence="1" type="ORF">SAMN04489793_3070</name>
</gene>
<protein>
    <submittedName>
        <fullName evidence="1">Uncharacterized protein</fullName>
    </submittedName>
</protein>
<proteinExistence type="predicted"/>